<evidence type="ECO:0000313" key="3">
    <source>
        <dbReference type="Proteomes" id="UP001465976"/>
    </source>
</evidence>
<proteinExistence type="predicted"/>
<reference evidence="2 3" key="1">
    <citation type="submission" date="2024-02" db="EMBL/GenBank/DDBJ databases">
        <title>A draft genome for the cacao thread blight pathogen Marasmius crinis-equi.</title>
        <authorList>
            <person name="Cohen S.P."/>
            <person name="Baruah I.K."/>
            <person name="Amoako-Attah I."/>
            <person name="Bukari Y."/>
            <person name="Meinhardt L.W."/>
            <person name="Bailey B.A."/>
        </authorList>
    </citation>
    <scope>NUCLEOTIDE SEQUENCE [LARGE SCALE GENOMIC DNA]</scope>
    <source>
        <strain evidence="2 3">GH-76</strain>
    </source>
</reference>
<accession>A0ABR3FL26</accession>
<feature type="region of interest" description="Disordered" evidence="1">
    <location>
        <begin position="290"/>
        <end position="358"/>
    </location>
</feature>
<dbReference type="EMBL" id="JBAHYK010000252">
    <property type="protein sequence ID" value="KAL0576028.1"/>
    <property type="molecule type" value="Genomic_DNA"/>
</dbReference>
<dbReference type="Proteomes" id="UP001465976">
    <property type="component" value="Unassembled WGS sequence"/>
</dbReference>
<feature type="region of interest" description="Disordered" evidence="1">
    <location>
        <begin position="1"/>
        <end position="43"/>
    </location>
</feature>
<evidence type="ECO:0000313" key="2">
    <source>
        <dbReference type="EMBL" id="KAL0576028.1"/>
    </source>
</evidence>
<gene>
    <name evidence="2" type="ORF">V5O48_005935</name>
</gene>
<comment type="caution">
    <text evidence="2">The sequence shown here is derived from an EMBL/GenBank/DDBJ whole genome shotgun (WGS) entry which is preliminary data.</text>
</comment>
<protein>
    <submittedName>
        <fullName evidence="2">Uncharacterized protein</fullName>
    </submittedName>
</protein>
<feature type="compositionally biased region" description="Low complexity" evidence="1">
    <location>
        <begin position="21"/>
        <end position="35"/>
    </location>
</feature>
<organism evidence="2 3">
    <name type="scientific">Marasmius crinis-equi</name>
    <dbReference type="NCBI Taxonomy" id="585013"/>
    <lineage>
        <taxon>Eukaryota</taxon>
        <taxon>Fungi</taxon>
        <taxon>Dikarya</taxon>
        <taxon>Basidiomycota</taxon>
        <taxon>Agaricomycotina</taxon>
        <taxon>Agaricomycetes</taxon>
        <taxon>Agaricomycetidae</taxon>
        <taxon>Agaricales</taxon>
        <taxon>Marasmiineae</taxon>
        <taxon>Marasmiaceae</taxon>
        <taxon>Marasmius</taxon>
    </lineage>
</organism>
<feature type="compositionally biased region" description="Polar residues" evidence="1">
    <location>
        <begin position="7"/>
        <end position="20"/>
    </location>
</feature>
<feature type="compositionally biased region" description="Low complexity" evidence="1">
    <location>
        <begin position="293"/>
        <end position="305"/>
    </location>
</feature>
<keyword evidence="3" id="KW-1185">Reference proteome</keyword>
<evidence type="ECO:0000256" key="1">
    <source>
        <dbReference type="SAM" id="MobiDB-lite"/>
    </source>
</evidence>
<name>A0ABR3FL26_9AGAR</name>
<sequence length="378" mass="41333">MNRHSGRSSSPTEPTSMWNESSPLTELSPSPALPLDPVKLEPCSRPTSPHFIIEPLLPSAVHKSTSSQLVSHRRSQTPATQTELAEQLLLSQSLAPPTQVPLRATHATSDMLEMMGSFRLNPFAFHTRNKAAGQREDVYLTWCGEEPKPLDEEPVMIEWQLEGYSESDGTLEDLNLIRMDEVSCSGSDDAPSPLHDSNVQLPFPFTTMSQSTISSPDAYRTPVTPPTISPGPPTGIGTQEHLMKQPERGFNDQNSEILSTDSGDARFRLPAAAFPGFPGVPLNHSESDLRFDSPLSSSSSSPLSSCYRRSGSTECFSKPHTYVSRPYPSPAERGRLQLHPGNSDPCPAPDTSRYRGPIDSLNKPGCGVNNVRYKLLVL</sequence>